<evidence type="ECO:0000313" key="4">
    <source>
        <dbReference type="Proteomes" id="UP000190744"/>
    </source>
</evidence>
<dbReference type="AlphaFoldDB" id="A0A1S9RT92"/>
<sequence length="208" mass="23804">MLSFLARRVPRTVTANQNPVIFDGGRSRIEFKTPTDRYLVVNRWPPSSCEANRNIALRPPPHWHRHQTETFHVLEGTAEFLCDGQRILKNAGDSITIPAKAIHTFRNYSESEELVIEFVLEPQWRERDEAFFRNVQSYRDDCRKAGVPRSLPQVLLFNWVGGVVLALPGPAIVTKPLGIVLNFFGGLVLGKYILGYKSSYSEYYKVRI</sequence>
<proteinExistence type="predicted"/>
<keyword evidence="1" id="KW-0472">Membrane</keyword>
<dbReference type="PANTHER" id="PTHR36440:SF1">
    <property type="entry name" value="PUTATIVE (AFU_ORTHOLOGUE AFUA_8G07350)-RELATED"/>
    <property type="match status" value="1"/>
</dbReference>
<dbReference type="Pfam" id="PF07883">
    <property type="entry name" value="Cupin_2"/>
    <property type="match status" value="1"/>
</dbReference>
<accession>A0A1S9RT92</accession>
<gene>
    <name evidence="3" type="ORF">PEBR_11214</name>
</gene>
<reference evidence="4" key="1">
    <citation type="submission" date="2015-09" db="EMBL/GenBank/DDBJ databases">
        <authorList>
            <person name="Fill T.P."/>
            <person name="Baretta J.F."/>
            <person name="de Almeida L.G."/>
            <person name="Rocha M."/>
            <person name="de Souza D.H."/>
            <person name="Malavazi I."/>
            <person name="Cerdeira L.T."/>
            <person name="Hong H."/>
            <person name="Samborskyy M."/>
            <person name="de Vasconcelos A.T."/>
            <person name="Leadlay P."/>
            <person name="Rodrigues-Filho E."/>
        </authorList>
    </citation>
    <scope>NUCLEOTIDE SEQUENCE [LARGE SCALE GENOMIC DNA]</scope>
    <source>
        <strain evidence="4">LaBioMMi 136</strain>
    </source>
</reference>
<dbReference type="SUPFAM" id="SSF51182">
    <property type="entry name" value="RmlC-like cupins"/>
    <property type="match status" value="1"/>
</dbReference>
<protein>
    <submittedName>
        <fullName evidence="3">Putative ankyrin repeat domain-containing protein 29 protein</fullName>
    </submittedName>
</protein>
<organism evidence="3 4">
    <name type="scientific">Penicillium brasilianum</name>
    <dbReference type="NCBI Taxonomy" id="104259"/>
    <lineage>
        <taxon>Eukaryota</taxon>
        <taxon>Fungi</taxon>
        <taxon>Dikarya</taxon>
        <taxon>Ascomycota</taxon>
        <taxon>Pezizomycotina</taxon>
        <taxon>Eurotiomycetes</taxon>
        <taxon>Eurotiomycetidae</taxon>
        <taxon>Eurotiales</taxon>
        <taxon>Aspergillaceae</taxon>
        <taxon>Penicillium</taxon>
    </lineage>
</organism>
<name>A0A1S9RT92_PENBI</name>
<keyword evidence="1" id="KW-0812">Transmembrane</keyword>
<dbReference type="Proteomes" id="UP000190744">
    <property type="component" value="Unassembled WGS sequence"/>
</dbReference>
<evidence type="ECO:0000259" key="2">
    <source>
        <dbReference type="Pfam" id="PF07883"/>
    </source>
</evidence>
<dbReference type="InterPro" id="IPR011051">
    <property type="entry name" value="RmlC_Cupin_sf"/>
</dbReference>
<keyword evidence="1" id="KW-1133">Transmembrane helix</keyword>
<evidence type="ECO:0000313" key="3">
    <source>
        <dbReference type="EMBL" id="OOQ88732.1"/>
    </source>
</evidence>
<feature type="transmembrane region" description="Helical" evidence="1">
    <location>
        <begin position="179"/>
        <end position="196"/>
    </location>
</feature>
<feature type="domain" description="Cupin type-2" evidence="2">
    <location>
        <begin position="59"/>
        <end position="113"/>
    </location>
</feature>
<feature type="transmembrane region" description="Helical" evidence="1">
    <location>
        <begin position="154"/>
        <end position="173"/>
    </location>
</feature>
<comment type="caution">
    <text evidence="3">The sequence shown here is derived from an EMBL/GenBank/DDBJ whole genome shotgun (WGS) entry which is preliminary data.</text>
</comment>
<dbReference type="InterPro" id="IPR013096">
    <property type="entry name" value="Cupin_2"/>
</dbReference>
<evidence type="ECO:0000256" key="1">
    <source>
        <dbReference type="SAM" id="Phobius"/>
    </source>
</evidence>
<dbReference type="PANTHER" id="PTHR36440">
    <property type="entry name" value="PUTATIVE (AFU_ORTHOLOGUE AFUA_8G07350)-RELATED"/>
    <property type="match status" value="1"/>
</dbReference>
<dbReference type="InterPro" id="IPR053146">
    <property type="entry name" value="QDO-like"/>
</dbReference>
<dbReference type="EMBL" id="LJBN01000117">
    <property type="protein sequence ID" value="OOQ88732.1"/>
    <property type="molecule type" value="Genomic_DNA"/>
</dbReference>
<dbReference type="InterPro" id="IPR014710">
    <property type="entry name" value="RmlC-like_jellyroll"/>
</dbReference>
<dbReference type="Gene3D" id="2.60.120.10">
    <property type="entry name" value="Jelly Rolls"/>
    <property type="match status" value="1"/>
</dbReference>